<protein>
    <recommendedName>
        <fullName evidence="1">YrdC-like domain-containing protein</fullName>
    </recommendedName>
</protein>
<reference evidence="2 3" key="1">
    <citation type="submission" date="2020-04" db="EMBL/GenBank/DDBJ databases">
        <title>Usitatibacter rugosus gen. nov., sp. nov. and Usitatibacter palustris sp. nov., novel members of Usitatibacteraceae fam. nov. within the order Nitrosomonadales isolated from soil.</title>
        <authorList>
            <person name="Huber K.J."/>
            <person name="Neumann-Schaal M."/>
            <person name="Geppert A."/>
            <person name="Luckner M."/>
            <person name="Wanner G."/>
            <person name="Overmann J."/>
        </authorList>
    </citation>
    <scope>NUCLEOTIDE SEQUENCE [LARGE SCALE GENOMIC DNA]</scope>
    <source>
        <strain evidence="2 3">0125_3</strain>
    </source>
</reference>
<gene>
    <name evidence="2" type="primary">yciO</name>
    <name evidence="2" type="ORF">DSM104443_00972</name>
</gene>
<dbReference type="Gene3D" id="3.90.870.10">
    <property type="entry name" value="DHBP synthase"/>
    <property type="match status" value="1"/>
</dbReference>
<dbReference type="InterPro" id="IPR052532">
    <property type="entry name" value="SUA5_domain"/>
</dbReference>
<keyword evidence="3" id="KW-1185">Reference proteome</keyword>
<dbReference type="AlphaFoldDB" id="A0A6M4GRN9"/>
<dbReference type="GO" id="GO:0003725">
    <property type="term" value="F:double-stranded RNA binding"/>
    <property type="evidence" value="ECO:0007669"/>
    <property type="project" value="InterPro"/>
</dbReference>
<dbReference type="RefSeq" id="WP_171090035.1">
    <property type="nucleotide sequence ID" value="NZ_CP053069.1"/>
</dbReference>
<sequence>MAQFFTVHPDNPQPRLIRAAVDIVRAGGVIAYPTDSCYALGCHIGDKAAMERIRKIRNVDERHHLTLVCRELSEIGVFAKVDNIQYRLIKANTPGSYTFILRATRDVPRRLLHPRHTIGVRIPDHPVPLALLDELKEPLLSSTLILPDHGQPMNDAEEIRARLEHQVDAVIDAGPCGIAPTTVIDLSGDAPVLLREGKGDIRPFGFVKAALH</sequence>
<name>A0A6M4GRN9_9PROT</name>
<dbReference type="KEGG" id="uru:DSM104443_00972"/>
<dbReference type="PANTHER" id="PTHR42828">
    <property type="entry name" value="DHBP SYNTHASE RIBB-LIKE ALPHA/BETA DOMAIN-CONTAINING PROTEIN"/>
    <property type="match status" value="1"/>
</dbReference>
<evidence type="ECO:0000259" key="1">
    <source>
        <dbReference type="PROSITE" id="PS51163"/>
    </source>
</evidence>
<organism evidence="2 3">
    <name type="scientific">Usitatibacter rugosus</name>
    <dbReference type="NCBI Taxonomy" id="2732067"/>
    <lineage>
        <taxon>Bacteria</taxon>
        <taxon>Pseudomonadati</taxon>
        <taxon>Pseudomonadota</taxon>
        <taxon>Betaproteobacteria</taxon>
        <taxon>Nitrosomonadales</taxon>
        <taxon>Usitatibacteraceae</taxon>
        <taxon>Usitatibacter</taxon>
    </lineage>
</organism>
<accession>A0A6M4GRN9</accession>
<dbReference type="PROSITE" id="PS51163">
    <property type="entry name" value="YRDC"/>
    <property type="match status" value="1"/>
</dbReference>
<dbReference type="PANTHER" id="PTHR42828:SF3">
    <property type="entry name" value="THREONYLCARBAMOYL-AMP SYNTHASE"/>
    <property type="match status" value="1"/>
</dbReference>
<feature type="domain" description="YrdC-like" evidence="1">
    <location>
        <begin position="14"/>
        <end position="199"/>
    </location>
</feature>
<evidence type="ECO:0000313" key="2">
    <source>
        <dbReference type="EMBL" id="QJR09921.1"/>
    </source>
</evidence>
<dbReference type="Pfam" id="PF01300">
    <property type="entry name" value="Sua5_yciO_yrdC"/>
    <property type="match status" value="1"/>
</dbReference>
<proteinExistence type="predicted"/>
<dbReference type="InterPro" id="IPR006070">
    <property type="entry name" value="Sua5-like_dom"/>
</dbReference>
<dbReference type="EMBL" id="CP053069">
    <property type="protein sequence ID" value="QJR09921.1"/>
    <property type="molecule type" value="Genomic_DNA"/>
</dbReference>
<dbReference type="Proteomes" id="UP000501534">
    <property type="component" value="Chromosome"/>
</dbReference>
<evidence type="ECO:0000313" key="3">
    <source>
        <dbReference type="Proteomes" id="UP000501534"/>
    </source>
</evidence>
<dbReference type="InterPro" id="IPR017945">
    <property type="entry name" value="DHBP_synth_RibB-like_a/b_dom"/>
</dbReference>
<dbReference type="NCBIfam" id="TIGR00057">
    <property type="entry name" value="L-threonylcarbamoyladenylate synthase"/>
    <property type="match status" value="1"/>
</dbReference>
<dbReference type="SUPFAM" id="SSF55821">
    <property type="entry name" value="YrdC/RibB"/>
    <property type="match status" value="1"/>
</dbReference>